<evidence type="ECO:0000313" key="7">
    <source>
        <dbReference type="Proteomes" id="UP000626092"/>
    </source>
</evidence>
<gene>
    <name evidence="6" type="ORF">RHSIM_Rhsim06G0221900</name>
</gene>
<feature type="domain" description="Glycosyltransferase 61 catalytic" evidence="5">
    <location>
        <begin position="392"/>
        <end position="492"/>
    </location>
</feature>
<protein>
    <recommendedName>
        <fullName evidence="5">Glycosyltransferase 61 catalytic domain-containing protein</fullName>
    </recommendedName>
</protein>
<dbReference type="EMBL" id="WJXA01000006">
    <property type="protein sequence ID" value="KAF7141148.1"/>
    <property type="molecule type" value="Genomic_DNA"/>
</dbReference>
<dbReference type="Proteomes" id="UP000626092">
    <property type="component" value="Unassembled WGS sequence"/>
</dbReference>
<proteinExistence type="predicted"/>
<name>A0A834H4B6_RHOSS</name>
<feature type="domain" description="Glycosyltransferase 61 catalytic" evidence="5">
    <location>
        <begin position="965"/>
        <end position="1063"/>
    </location>
</feature>
<organism evidence="6 7">
    <name type="scientific">Rhododendron simsii</name>
    <name type="common">Sims's rhododendron</name>
    <dbReference type="NCBI Taxonomy" id="118357"/>
    <lineage>
        <taxon>Eukaryota</taxon>
        <taxon>Viridiplantae</taxon>
        <taxon>Streptophyta</taxon>
        <taxon>Embryophyta</taxon>
        <taxon>Tracheophyta</taxon>
        <taxon>Spermatophyta</taxon>
        <taxon>Magnoliopsida</taxon>
        <taxon>eudicotyledons</taxon>
        <taxon>Gunneridae</taxon>
        <taxon>Pentapetalae</taxon>
        <taxon>asterids</taxon>
        <taxon>Ericales</taxon>
        <taxon>Ericaceae</taxon>
        <taxon>Ericoideae</taxon>
        <taxon>Rhodoreae</taxon>
        <taxon>Rhododendron</taxon>
    </lineage>
</organism>
<evidence type="ECO:0000256" key="2">
    <source>
        <dbReference type="ARBA" id="ARBA00022676"/>
    </source>
</evidence>
<reference evidence="6" key="1">
    <citation type="submission" date="2019-11" db="EMBL/GenBank/DDBJ databases">
        <authorList>
            <person name="Liu Y."/>
            <person name="Hou J."/>
            <person name="Li T.-Q."/>
            <person name="Guan C.-H."/>
            <person name="Wu X."/>
            <person name="Wu H.-Z."/>
            <person name="Ling F."/>
            <person name="Zhang R."/>
            <person name="Shi X.-G."/>
            <person name="Ren J.-P."/>
            <person name="Chen E.-F."/>
            <person name="Sun J.-M."/>
        </authorList>
    </citation>
    <scope>NUCLEOTIDE SEQUENCE</scope>
    <source>
        <strain evidence="6">Adult_tree_wgs_1</strain>
        <tissue evidence="6">Leaves</tissue>
    </source>
</reference>
<comment type="caution">
    <text evidence="6">The sequence shown here is derived from an EMBL/GenBank/DDBJ whole genome shotgun (WGS) entry which is preliminary data.</text>
</comment>
<evidence type="ECO:0000256" key="1">
    <source>
        <dbReference type="ARBA" id="ARBA00004323"/>
    </source>
</evidence>
<evidence type="ECO:0000256" key="4">
    <source>
        <dbReference type="ARBA" id="ARBA00023180"/>
    </source>
</evidence>
<keyword evidence="3" id="KW-0808">Transferase</keyword>
<evidence type="ECO:0000256" key="3">
    <source>
        <dbReference type="ARBA" id="ARBA00022679"/>
    </source>
</evidence>
<dbReference type="PANTHER" id="PTHR20961">
    <property type="entry name" value="GLYCOSYLTRANSFERASE"/>
    <property type="match status" value="1"/>
</dbReference>
<sequence>MLCNWNALDMDMSLGTEMEFGRLLSELKSGKISGRQPNTFHSGLFLLFEDGEGDKKTDFTRHPMFLVPRLLGALPCRIEIRWKKQRTNWRGSSTEDQETVGKEQRIGIEDQEMVGKEERTNWRGSGIKDQQMVEKKQRTKSWGRSHIEDQEIVGTKQRSNWGGSRINDQHMVGKKERTNRGGSRMEDQEHPDSLFKRLVTGQSQTQLEATGFACHSDVHTNVCVSSRPVRIDTRTMKVYAPFSQAMTNQENRTISPYPRREDKTAMEYVSSVQILQGDIAPPPACRYTHNVPAVVFSSGGFTGNIFHEFNEVIIPLFLTTRHFQSRLRFVVTDFRPPFVAKYRKVLSRLSSYEVINPAANESVHCFPGAVVGLHYHDNIAVKSTDHIPEGYSMLDFTQFLRDSFNLKKRDLSQTEKPVLVLISRPKTRTFLNEDQMVAMMKTLGFNVVIAKPDTMVDVDKFAELMNSCNVLVGAHGAGLTNEIFMPPGAVMIQVVGLNLEWASTAYYGGPATEMGLKYIDYKIEPEESSLISLYGKDHPVITNPASIEAKGYRVGRAVYLEEQNFNISVVSSEEPEASSSIVPDVEPVVGSNAAELRVLAEGESSCRFQGMLRTLINLEAARPNALADEYMNHEAGTVPSWFSDCWKMEKVQRRMILLAIPVFMFLVSLVLYTVEFNQDAVQLDQWKKQRTNWRGSGIEDQEMAGKQQRTKNWSGSRIEEQEIVGTKQRANWGGSHVEDQQMVGKKQRTNWGGSRIEDQEQPHSLFKRLVTGQSQTQLEATGFACHSNVHTSVCVSNRPVRIDTRTMKVYAPFSQAMTNRKNRKISPYPRREDKTAMEYVSSVQILLGDIAPPPACRYTHNVPAVVFSSGGFTGNLFHEFNEVIIPLFLTTRHFQSRLHFVVTDFRPPFVAKYRKVLSRLSSYEVINPAVNESVHCFPGAVVGLHFHDNIAVKPTDYIPEGYSMLDFTQFLRDSFNLKKRDLSQMEKPMLVLISRSKTRMFLNEDQMVTMMKTLGFNVVIAKPDMMDDVDKFSEVMNSCSVLVGAHGDGLTNEVFMSQGAVMVQVVGLNLEWVSTAYFGGPAREMRLKYIEYKIEPEESSLTSLYGKDHPVITDPESIKAKGYRVGRAVYLDEQSFNINVVRFRKTLVQALELLGRSAPLGKVSNGKTLHKLLGMKRLPKPSYWFSDCWKMEKVQRRMILRAIPLFLFLVSLVLYTVEFKPDAVPSDQWKKQRTDWRGSGIEDQEMVGKKQRTKNWGRSRIEEQEIEGTKQRANWGGSHIEDQQMIGKKQRTNRGQSQTQLESTGFACHSDVHTDVCVSSRSVRIDMRTMNVYAPFSQAMTSQANHTISPYPRREDKTAMEYVSSVQILQGNIAPPPACRYTHKVPAVVFSSGGFTGNIFHEFNEVIIPLFLTTRHFQSRLHFVVTDFRPPFVTKYSKVLSRLSSYEVINPAANESVHCFPGAVVGLHFHDNIAVKPTDYIPEGYSMLDFTQFLRDSFNLKKRDLSQMEKPVLVLISRSKTRMFLNEDQMVTMMKTLGFNVVIAKPDMMVDVDKFAEVMNSCNVLVGAHGAGLTNEVFMPQGAVMVQVVGLNLEWVSTTYFGGPAREMGLKYIEYKIEPEESSLTSLYGKSHPIITDPASIDANGYRVGRAVYLEEQNFNINVVRFRKTLVQALELLGHSAPLGKVF</sequence>
<evidence type="ECO:0000313" key="6">
    <source>
        <dbReference type="EMBL" id="KAF7141148.1"/>
    </source>
</evidence>
<evidence type="ECO:0000259" key="5">
    <source>
        <dbReference type="Pfam" id="PF04577"/>
    </source>
</evidence>
<keyword evidence="4" id="KW-0325">Glycoprotein</keyword>
<dbReference type="InterPro" id="IPR007657">
    <property type="entry name" value="Glycosyltransferase_61"/>
</dbReference>
<dbReference type="OrthoDB" id="529273at2759"/>
<comment type="subcellular location">
    <subcellularLocation>
        <location evidence="1">Golgi apparatus membrane</location>
        <topology evidence="1">Single-pass type II membrane protein</topology>
    </subcellularLocation>
</comment>
<dbReference type="GO" id="GO:0016763">
    <property type="term" value="F:pentosyltransferase activity"/>
    <property type="evidence" value="ECO:0007669"/>
    <property type="project" value="UniProtKB-ARBA"/>
</dbReference>
<accession>A0A834H4B6</accession>
<dbReference type="InterPro" id="IPR049625">
    <property type="entry name" value="Glyco_transf_61_cat"/>
</dbReference>
<keyword evidence="2" id="KW-0328">Glycosyltransferase</keyword>
<dbReference type="PANTHER" id="PTHR20961:SF108">
    <property type="entry name" value="GLYCOSYLTRANSFERASE"/>
    <property type="match status" value="1"/>
</dbReference>
<dbReference type="GO" id="GO:0000139">
    <property type="term" value="C:Golgi membrane"/>
    <property type="evidence" value="ECO:0007669"/>
    <property type="project" value="UniProtKB-SubCell"/>
</dbReference>
<feature type="domain" description="Glycosyltransferase 61 catalytic" evidence="5">
    <location>
        <begin position="1488"/>
        <end position="1586"/>
    </location>
</feature>
<keyword evidence="7" id="KW-1185">Reference proteome</keyword>
<dbReference type="Pfam" id="PF04577">
    <property type="entry name" value="Glyco_transf_61"/>
    <property type="match status" value="3"/>
</dbReference>